<dbReference type="InterPro" id="IPR002562">
    <property type="entry name" value="3'-5'_exonuclease_dom"/>
</dbReference>
<keyword evidence="23" id="KW-1185">Reference proteome</keyword>
<sequence length="928" mass="104734">MVKIVENPIILVDGSFYLYRAYHAFPSLINSAGETTGAIYGVLNMLKSLLVQYQPSHVAVVFDAKGKTFRNRLFKDYKSNRSPMPDDLQNQITPLHDMIKAMGLPLVVVGDVEADDVIGTLALSAARNGHDVLISTGDKDMAQLVSSKITLTNAISNTIFGPEEIKIKFGVPPELIIDYLSLVGDNSDNIPGVPGIGEKTALALLQGLGGLEVLYNQLDIISTLNFRGAKTIAIKLEKYREVAFLSYQLATIKTDVLLDLTYDKLRVKKYESEGLMLLFQRYEFKRWLSDLKVGKWLQEYKNTAVQPLLFSAPRLVPNKHLTKTLSKCSYIIINTISTLEMWINAIRQAGFFAFNISTDRLDIFITNLIGLCFSIKPNEAAYLPIGHNYLNAPSQLDCKTVLTALKPILEDPTITKISQNLKFDCRILKRYNINLSGTLFDTMLESYVLDSVAGRHDIESLSKRFLQYTIVNSNKILGKNRNQLVFDQISIEQAALYSAENVDITLRLHQKIWPRINQIPNLKKIFEEIEIPLVPILLRIEQNGVLIDKSVLTAYSVELKKCLEELKAKAHQLAEESFNLSSIKQIRAILYKKQKLPVLKKTPRGAPSSNEGVLTELASNYPLPKLILEYRSLVKLKSSYTDKLPKMIHSFSNRIHTSYHQAITSTGRLSSSNPNLQNIPAQNNTGQRIRKAFIAPPDKIIMTADYSQIELRIMAHLSRDPGLLNAFATETDIHCATAAEIFNIPLEKVTQNQRRSAKTINFGLIYGMSIFGLARQLSVSPSDAKKYMNLYFDRYSGVLEYMERIRKHARDLGYVETLDGRRLYLPNIHSRNSVLKKSAERAAINAPMQGTAADIIKRAMIIIDNWLQKEAPPIHMIMQVHDEIVFEVQRTILESAKIQIKELMESCFRLDIPLHVKIGIGENWSQAH</sequence>
<dbReference type="OrthoDB" id="9806424at2"/>
<evidence type="ECO:0000256" key="9">
    <source>
        <dbReference type="ARBA" id="ARBA00022763"/>
    </source>
</evidence>
<dbReference type="PRINTS" id="PR00868">
    <property type="entry name" value="DNAPOLI"/>
</dbReference>
<dbReference type="InterPro" id="IPR019760">
    <property type="entry name" value="DNA-dir_DNA_pol_A_CS"/>
</dbReference>
<dbReference type="FunFam" id="3.40.50.1010:FF:000001">
    <property type="entry name" value="DNA polymerase I"/>
    <property type="match status" value="1"/>
</dbReference>
<dbReference type="InterPro" id="IPR020046">
    <property type="entry name" value="5-3_exonucl_a-hlix_arch_N"/>
</dbReference>
<keyword evidence="6 18" id="KW-0548">Nucleotidyltransferase</keyword>
<evidence type="ECO:0000256" key="10">
    <source>
        <dbReference type="ARBA" id="ARBA00022801"/>
    </source>
</evidence>
<evidence type="ECO:0000256" key="18">
    <source>
        <dbReference type="RuleBase" id="RU004460"/>
    </source>
</evidence>
<keyword evidence="8" id="KW-0540">Nuclease</keyword>
<keyword evidence="11 18" id="KW-0269">Exonuclease</keyword>
<comment type="function">
    <text evidence="16">In addition to polymerase activity, this DNA polymerase exhibits 3'-5' and 5'-3' exonuclease activity. It is able to utilize nicked circular duplex DNA as a template and can unwind the parental DNA strand from its template.</text>
</comment>
<dbReference type="SMART" id="SM00482">
    <property type="entry name" value="POLAc"/>
    <property type="match status" value="1"/>
</dbReference>
<dbReference type="InterPro" id="IPR043502">
    <property type="entry name" value="DNA/RNA_pol_sf"/>
</dbReference>
<evidence type="ECO:0000256" key="6">
    <source>
        <dbReference type="ARBA" id="ARBA00022695"/>
    </source>
</evidence>
<evidence type="ECO:0000256" key="12">
    <source>
        <dbReference type="ARBA" id="ARBA00022932"/>
    </source>
</evidence>
<evidence type="ECO:0000256" key="7">
    <source>
        <dbReference type="ARBA" id="ARBA00022705"/>
    </source>
</evidence>
<dbReference type="CDD" id="cd09898">
    <property type="entry name" value="H3TH_53EXO"/>
    <property type="match status" value="1"/>
</dbReference>
<dbReference type="Pfam" id="PF02739">
    <property type="entry name" value="5_3_exonuc_N"/>
    <property type="match status" value="1"/>
</dbReference>
<evidence type="ECO:0000256" key="17">
    <source>
        <dbReference type="NCBIfam" id="TIGR00593"/>
    </source>
</evidence>
<dbReference type="SUPFAM" id="SSF47807">
    <property type="entry name" value="5' to 3' exonuclease, C-terminal subdomain"/>
    <property type="match status" value="1"/>
</dbReference>
<reference evidence="23" key="1">
    <citation type="submission" date="2016-01" db="EMBL/GenBank/DDBJ databases">
        <authorList>
            <person name="Husnik F."/>
        </authorList>
    </citation>
    <scope>NUCLEOTIDE SEQUENCE [LARGE SCALE GENOMIC DNA]</scope>
</reference>
<keyword evidence="9 18" id="KW-0227">DNA damage</keyword>
<dbReference type="Gene3D" id="1.10.150.20">
    <property type="entry name" value="5' to 3' exonuclease, C-terminal subdomain"/>
    <property type="match status" value="2"/>
</dbReference>
<dbReference type="PANTHER" id="PTHR10133:SF27">
    <property type="entry name" value="DNA POLYMERASE NU"/>
    <property type="match status" value="1"/>
</dbReference>
<feature type="domain" description="3'-5' exonuclease" evidence="19">
    <location>
        <begin position="330"/>
        <end position="517"/>
    </location>
</feature>
<dbReference type="Gene3D" id="3.30.420.10">
    <property type="entry name" value="Ribonuclease H-like superfamily/Ribonuclease H"/>
    <property type="match status" value="1"/>
</dbReference>
<dbReference type="InterPro" id="IPR020045">
    <property type="entry name" value="DNA_polI_H3TH"/>
</dbReference>
<dbReference type="PATRIC" id="fig|1070130.3.peg.168"/>
<dbReference type="PROSITE" id="PS00447">
    <property type="entry name" value="DNA_POLYMERASE_A"/>
    <property type="match status" value="1"/>
</dbReference>
<keyword evidence="10 18" id="KW-0378">Hydrolase</keyword>
<evidence type="ECO:0000256" key="2">
    <source>
        <dbReference type="ARBA" id="ARBA00011541"/>
    </source>
</evidence>
<dbReference type="STRING" id="1070130.FVIR_GE00103"/>
<comment type="subunit">
    <text evidence="2">Single-chain monomer with multiple functions.</text>
</comment>
<dbReference type="FunFam" id="3.30.420.10:FF:000026">
    <property type="entry name" value="DNA polymerase I"/>
    <property type="match status" value="1"/>
</dbReference>
<keyword evidence="13 18" id="KW-0238">DNA-binding</keyword>
<dbReference type="SMART" id="SM00279">
    <property type="entry name" value="HhH2"/>
    <property type="match status" value="1"/>
</dbReference>
<dbReference type="GO" id="GO:0006302">
    <property type="term" value="P:double-strand break repair"/>
    <property type="evidence" value="ECO:0007669"/>
    <property type="project" value="TreeGrafter"/>
</dbReference>
<evidence type="ECO:0000259" key="19">
    <source>
        <dbReference type="SMART" id="SM00474"/>
    </source>
</evidence>
<dbReference type="GO" id="GO:0006261">
    <property type="term" value="P:DNA-templated DNA replication"/>
    <property type="evidence" value="ECO:0007669"/>
    <property type="project" value="UniProtKB-UniRule"/>
</dbReference>
<feature type="domain" description="5'-3' exonuclease" evidence="20">
    <location>
        <begin position="7"/>
        <end position="268"/>
    </location>
</feature>
<dbReference type="FunFam" id="1.20.1060.10:FF:000001">
    <property type="entry name" value="DNA polymerase I"/>
    <property type="match status" value="1"/>
</dbReference>
<dbReference type="GO" id="GO:0003677">
    <property type="term" value="F:DNA binding"/>
    <property type="evidence" value="ECO:0007669"/>
    <property type="project" value="UniProtKB-UniRule"/>
</dbReference>
<dbReference type="Pfam" id="PF01612">
    <property type="entry name" value="DNA_pol_A_exo1"/>
    <property type="match status" value="1"/>
</dbReference>
<dbReference type="Pfam" id="PF01367">
    <property type="entry name" value="5_3_exonuc"/>
    <property type="match status" value="1"/>
</dbReference>
<dbReference type="EC" id="2.7.7.7" evidence="3 17"/>
<dbReference type="NCBIfam" id="NF004397">
    <property type="entry name" value="PRK05755.1"/>
    <property type="match status" value="1"/>
</dbReference>
<dbReference type="CDD" id="cd09859">
    <property type="entry name" value="PIN_53EXO"/>
    <property type="match status" value="1"/>
</dbReference>
<dbReference type="InterPro" id="IPR018320">
    <property type="entry name" value="DNA_polymerase_1"/>
</dbReference>
<evidence type="ECO:0000256" key="16">
    <source>
        <dbReference type="ARBA" id="ARBA00060162"/>
    </source>
</evidence>
<accession>A0A143WPZ7</accession>
<name>A0A143WPZ7_9ENTR</name>
<dbReference type="PANTHER" id="PTHR10133">
    <property type="entry name" value="DNA POLYMERASE I"/>
    <property type="match status" value="1"/>
</dbReference>
<keyword evidence="14 18" id="KW-0234">DNA repair</keyword>
<dbReference type="SMART" id="SM00474">
    <property type="entry name" value="35EXOc"/>
    <property type="match status" value="1"/>
</dbReference>
<evidence type="ECO:0000256" key="8">
    <source>
        <dbReference type="ARBA" id="ARBA00022722"/>
    </source>
</evidence>
<evidence type="ECO:0000256" key="14">
    <source>
        <dbReference type="ARBA" id="ARBA00023204"/>
    </source>
</evidence>
<dbReference type="FunFam" id="1.10.150.20:FF:000003">
    <property type="entry name" value="DNA polymerase I"/>
    <property type="match status" value="1"/>
</dbReference>
<dbReference type="Gene3D" id="3.40.50.1010">
    <property type="entry name" value="5'-nuclease"/>
    <property type="match status" value="1"/>
</dbReference>
<dbReference type="EMBL" id="LN999832">
    <property type="protein sequence ID" value="CUX95866.1"/>
    <property type="molecule type" value="Genomic_DNA"/>
</dbReference>
<dbReference type="CDD" id="cd06139">
    <property type="entry name" value="DNA_polA_I_Ecoli_like_exo"/>
    <property type="match status" value="1"/>
</dbReference>
<dbReference type="GO" id="GO:0003887">
    <property type="term" value="F:DNA-directed DNA polymerase activity"/>
    <property type="evidence" value="ECO:0007669"/>
    <property type="project" value="UniProtKB-UniRule"/>
</dbReference>
<dbReference type="Gene3D" id="3.30.70.370">
    <property type="match status" value="1"/>
</dbReference>
<comment type="similarity">
    <text evidence="1 18">Belongs to the DNA polymerase type-A family.</text>
</comment>
<dbReference type="InterPro" id="IPR012337">
    <property type="entry name" value="RNaseH-like_sf"/>
</dbReference>
<dbReference type="InterPro" id="IPR008918">
    <property type="entry name" value="HhH2"/>
</dbReference>
<dbReference type="GO" id="GO:0008409">
    <property type="term" value="F:5'-3' exonuclease activity"/>
    <property type="evidence" value="ECO:0007669"/>
    <property type="project" value="UniProtKB-UniRule"/>
</dbReference>
<evidence type="ECO:0000256" key="11">
    <source>
        <dbReference type="ARBA" id="ARBA00022839"/>
    </source>
</evidence>
<evidence type="ECO:0000256" key="3">
    <source>
        <dbReference type="ARBA" id="ARBA00012417"/>
    </source>
</evidence>
<dbReference type="Proteomes" id="UP000095665">
    <property type="component" value="Chromosome I"/>
</dbReference>
<keyword evidence="12 18" id="KW-0239">DNA-directed DNA polymerase</keyword>
<evidence type="ECO:0000256" key="4">
    <source>
        <dbReference type="ARBA" id="ARBA00020311"/>
    </source>
</evidence>
<organism evidence="22 23">
    <name type="scientific">Candidatus Gullanella endobia</name>
    <dbReference type="NCBI Taxonomy" id="1070130"/>
    <lineage>
        <taxon>Bacteria</taxon>
        <taxon>Pseudomonadati</taxon>
        <taxon>Pseudomonadota</taxon>
        <taxon>Gammaproteobacteria</taxon>
        <taxon>Enterobacterales</taxon>
        <taxon>Enterobacteriaceae</taxon>
        <taxon>Candidatus Gullanella</taxon>
    </lineage>
</organism>
<dbReference type="AlphaFoldDB" id="A0A143WPZ7"/>
<evidence type="ECO:0000256" key="1">
    <source>
        <dbReference type="ARBA" id="ARBA00007705"/>
    </source>
</evidence>
<dbReference type="SUPFAM" id="SSF88723">
    <property type="entry name" value="PIN domain-like"/>
    <property type="match status" value="1"/>
</dbReference>
<dbReference type="KEGG" id="ged:FVIR_GE00103"/>
<dbReference type="NCBIfam" id="TIGR00593">
    <property type="entry name" value="pola"/>
    <property type="match status" value="1"/>
</dbReference>
<dbReference type="InterPro" id="IPR029060">
    <property type="entry name" value="PIN-like_dom_sf"/>
</dbReference>
<evidence type="ECO:0000256" key="5">
    <source>
        <dbReference type="ARBA" id="ARBA00022679"/>
    </source>
</evidence>
<dbReference type="InterPro" id="IPR036279">
    <property type="entry name" value="5-3_exonuclease_C_sf"/>
</dbReference>
<dbReference type="InterPro" id="IPR002298">
    <property type="entry name" value="DNA_polymerase_A"/>
</dbReference>
<dbReference type="SUPFAM" id="SSF56672">
    <property type="entry name" value="DNA/RNA polymerases"/>
    <property type="match status" value="1"/>
</dbReference>
<evidence type="ECO:0000313" key="22">
    <source>
        <dbReference type="EMBL" id="CUX95866.1"/>
    </source>
</evidence>
<evidence type="ECO:0000256" key="13">
    <source>
        <dbReference type="ARBA" id="ARBA00023125"/>
    </source>
</evidence>
<evidence type="ECO:0000313" key="23">
    <source>
        <dbReference type="Proteomes" id="UP000095665"/>
    </source>
</evidence>
<dbReference type="InterPro" id="IPR036397">
    <property type="entry name" value="RNaseH_sf"/>
</dbReference>
<evidence type="ECO:0000256" key="15">
    <source>
        <dbReference type="ARBA" id="ARBA00049244"/>
    </source>
</evidence>
<dbReference type="SMART" id="SM00475">
    <property type="entry name" value="53EXOc"/>
    <property type="match status" value="1"/>
</dbReference>
<dbReference type="InterPro" id="IPR001098">
    <property type="entry name" value="DNA-dir_DNA_pol_A_palm_dom"/>
</dbReference>
<dbReference type="Gene3D" id="1.20.1060.10">
    <property type="entry name" value="Taq DNA Polymerase, Chain T, domain 4"/>
    <property type="match status" value="1"/>
</dbReference>
<evidence type="ECO:0000259" key="20">
    <source>
        <dbReference type="SMART" id="SM00475"/>
    </source>
</evidence>
<feature type="domain" description="DNA-directed DNA polymerase family A palm" evidence="21">
    <location>
        <begin position="686"/>
        <end position="892"/>
    </location>
</feature>
<comment type="catalytic activity">
    <reaction evidence="15 18">
        <text>DNA(n) + a 2'-deoxyribonucleoside 5'-triphosphate = DNA(n+1) + diphosphate</text>
        <dbReference type="Rhea" id="RHEA:22508"/>
        <dbReference type="Rhea" id="RHEA-COMP:17339"/>
        <dbReference type="Rhea" id="RHEA-COMP:17340"/>
        <dbReference type="ChEBI" id="CHEBI:33019"/>
        <dbReference type="ChEBI" id="CHEBI:61560"/>
        <dbReference type="ChEBI" id="CHEBI:173112"/>
        <dbReference type="EC" id="2.7.7.7"/>
    </reaction>
</comment>
<dbReference type="CDD" id="cd08637">
    <property type="entry name" value="DNA_pol_A_pol_I_C"/>
    <property type="match status" value="1"/>
</dbReference>
<dbReference type="GO" id="GO:0008408">
    <property type="term" value="F:3'-5' exonuclease activity"/>
    <property type="evidence" value="ECO:0007669"/>
    <property type="project" value="UniProtKB-UniRule"/>
</dbReference>
<dbReference type="SUPFAM" id="SSF53098">
    <property type="entry name" value="Ribonuclease H-like"/>
    <property type="match status" value="1"/>
</dbReference>
<dbReference type="InterPro" id="IPR002421">
    <property type="entry name" value="5-3_exonuclease"/>
</dbReference>
<proteinExistence type="inferred from homology"/>
<protein>
    <recommendedName>
        <fullName evidence="4 17">DNA polymerase I</fullName>
        <ecNumber evidence="3 17">2.7.7.7</ecNumber>
    </recommendedName>
</protein>
<dbReference type="Pfam" id="PF00476">
    <property type="entry name" value="DNA_pol_A"/>
    <property type="match status" value="1"/>
</dbReference>
<keyword evidence="7 18" id="KW-0235">DNA replication</keyword>
<keyword evidence="5 18" id="KW-0808">Transferase</keyword>
<gene>
    <name evidence="18 22" type="primary">polA</name>
    <name evidence="22" type="ORF">FVIR_GE00103</name>
</gene>
<evidence type="ECO:0000259" key="21">
    <source>
        <dbReference type="SMART" id="SM00482"/>
    </source>
</evidence>
<dbReference type="RefSeq" id="WP_067497546.1">
    <property type="nucleotide sequence ID" value="NZ_LN999832.1"/>
</dbReference>
<dbReference type="FunFam" id="1.10.150.20:FF:000002">
    <property type="entry name" value="DNA polymerase I"/>
    <property type="match status" value="1"/>
</dbReference>